<evidence type="ECO:0000313" key="3">
    <source>
        <dbReference type="EMBL" id="QPL56061.1"/>
    </source>
</evidence>
<organism evidence="3 4">
    <name type="scientific">Vibrio navarrensis</name>
    <dbReference type="NCBI Taxonomy" id="29495"/>
    <lineage>
        <taxon>Bacteria</taxon>
        <taxon>Pseudomonadati</taxon>
        <taxon>Pseudomonadota</taxon>
        <taxon>Gammaproteobacteria</taxon>
        <taxon>Vibrionales</taxon>
        <taxon>Vibrionaceae</taxon>
        <taxon>Vibrio</taxon>
    </lineage>
</organism>
<feature type="signal peptide" evidence="2">
    <location>
        <begin position="1"/>
        <end position="25"/>
    </location>
</feature>
<evidence type="ECO:0000256" key="2">
    <source>
        <dbReference type="SAM" id="SignalP"/>
    </source>
</evidence>
<accession>A0AAJ4LWL9</accession>
<protein>
    <recommendedName>
        <fullName evidence="5">Lipoprotein</fullName>
    </recommendedName>
</protein>
<dbReference type="Proteomes" id="UP000594435">
    <property type="component" value="Chromosome 2"/>
</dbReference>
<dbReference type="RefSeq" id="WP_193157871.1">
    <property type="nucleotide sequence ID" value="NZ_CP065218.1"/>
</dbReference>
<feature type="chain" id="PRO_5042580889" description="Lipoprotein" evidence="2">
    <location>
        <begin position="26"/>
        <end position="199"/>
    </location>
</feature>
<dbReference type="AlphaFoldDB" id="A0AAJ4LWL9"/>
<evidence type="ECO:0008006" key="5">
    <source>
        <dbReference type="Google" id="ProtNLM"/>
    </source>
</evidence>
<dbReference type="PROSITE" id="PS51257">
    <property type="entry name" value="PROKAR_LIPOPROTEIN"/>
    <property type="match status" value="1"/>
</dbReference>
<keyword evidence="2" id="KW-0732">Signal</keyword>
<dbReference type="EMBL" id="CP065218">
    <property type="protein sequence ID" value="QPL56061.1"/>
    <property type="molecule type" value="Genomic_DNA"/>
</dbReference>
<feature type="coiled-coil region" evidence="1">
    <location>
        <begin position="42"/>
        <end position="86"/>
    </location>
</feature>
<evidence type="ECO:0000256" key="1">
    <source>
        <dbReference type="SAM" id="Coils"/>
    </source>
</evidence>
<reference evidence="3 4" key="1">
    <citation type="submission" date="2020-11" db="EMBL/GenBank/DDBJ databases">
        <title>Complete and Circularized Genome Assembly of a human isolate of Vibrio navarrensis biotype pommerensis with MiSeq and MinION Sequence Data.</title>
        <authorList>
            <person name="Schwartz K."/>
            <person name="Borowiak M."/>
            <person name="Deneke C."/>
            <person name="Balau V."/>
            <person name="Metelmann C."/>
            <person name="Strauch E."/>
        </authorList>
    </citation>
    <scope>NUCLEOTIDE SEQUENCE [LARGE SCALE GENOMIC DNA]</scope>
    <source>
        <strain evidence="3 4">20-VB00237</strain>
    </source>
</reference>
<proteinExistence type="predicted"/>
<gene>
    <name evidence="3" type="ORF">I3X05_18300</name>
</gene>
<keyword evidence="1" id="KW-0175">Coiled coil</keyword>
<name>A0AAJ4LWL9_9VIBR</name>
<evidence type="ECO:0000313" key="4">
    <source>
        <dbReference type="Proteomes" id="UP000594435"/>
    </source>
</evidence>
<sequence>MKPRLNPLKPYLSCVVCALLLTACASYPLGMSEAQWLALTPEQQYDAQLKQAELDRQREARRLAEQQAREQALKEQQAQLELARENAKYGERVQCVLQNSELYFNKKWRTSEPLALDLLAKQPAQAVKQSTADGRYSFTLYAQFDGQTLSLCRHENSRRQECALMLGTFNDYHRGLRQTIQQDNWLRGQLRCQFVPKVW</sequence>